<reference evidence="2 3" key="1">
    <citation type="submission" date="2018-08" db="EMBL/GenBank/DDBJ databases">
        <title>Mucilaginibacter terrae sp. nov., isolated from manganese diggings.</title>
        <authorList>
            <person name="Huang Y."/>
            <person name="Zhou Z."/>
        </authorList>
    </citation>
    <scope>NUCLEOTIDE SEQUENCE [LARGE SCALE GENOMIC DNA]</scope>
    <source>
        <strain evidence="2 3">ZH6</strain>
    </source>
</reference>
<dbReference type="RefSeq" id="WP_117383593.1">
    <property type="nucleotide sequence ID" value="NZ_QWDE01000002.1"/>
</dbReference>
<accession>A0A3E2NQ35</accession>
<organism evidence="2 3">
    <name type="scientific">Mucilaginibacter terrenus</name>
    <dbReference type="NCBI Taxonomy" id="2482727"/>
    <lineage>
        <taxon>Bacteria</taxon>
        <taxon>Pseudomonadati</taxon>
        <taxon>Bacteroidota</taxon>
        <taxon>Sphingobacteriia</taxon>
        <taxon>Sphingobacteriales</taxon>
        <taxon>Sphingobacteriaceae</taxon>
        <taxon>Mucilaginibacter</taxon>
    </lineage>
</organism>
<proteinExistence type="predicted"/>
<gene>
    <name evidence="2" type="ORF">DYU05_13290</name>
</gene>
<dbReference type="EMBL" id="QWDE01000002">
    <property type="protein sequence ID" value="RFZ83118.1"/>
    <property type="molecule type" value="Genomic_DNA"/>
</dbReference>
<keyword evidence="1" id="KW-0812">Transmembrane</keyword>
<dbReference type="OrthoDB" id="826855at2"/>
<evidence type="ECO:0000256" key="1">
    <source>
        <dbReference type="SAM" id="Phobius"/>
    </source>
</evidence>
<comment type="caution">
    <text evidence="2">The sequence shown here is derived from an EMBL/GenBank/DDBJ whole genome shotgun (WGS) entry which is preliminary data.</text>
</comment>
<dbReference type="Proteomes" id="UP000260823">
    <property type="component" value="Unassembled WGS sequence"/>
</dbReference>
<keyword evidence="1" id="KW-1133">Transmembrane helix</keyword>
<name>A0A3E2NQ35_9SPHI</name>
<sequence length="76" mass="9230">MKTIFYFIASCFISTFAFWGALVARNPFPLYGVGFGIWALFIWGYNQRSKREADKRFHERMFQDYMRSKNRNANRW</sequence>
<keyword evidence="1" id="KW-0472">Membrane</keyword>
<evidence type="ECO:0000313" key="2">
    <source>
        <dbReference type="EMBL" id="RFZ83118.1"/>
    </source>
</evidence>
<feature type="transmembrane region" description="Helical" evidence="1">
    <location>
        <begin position="28"/>
        <end position="46"/>
    </location>
</feature>
<evidence type="ECO:0000313" key="3">
    <source>
        <dbReference type="Proteomes" id="UP000260823"/>
    </source>
</evidence>
<protein>
    <submittedName>
        <fullName evidence="2">Uncharacterized protein</fullName>
    </submittedName>
</protein>
<feature type="transmembrane region" description="Helical" evidence="1">
    <location>
        <begin position="5"/>
        <end position="22"/>
    </location>
</feature>
<keyword evidence="3" id="KW-1185">Reference proteome</keyword>
<dbReference type="AlphaFoldDB" id="A0A3E2NQ35"/>